<dbReference type="InterPro" id="IPR049560">
    <property type="entry name" value="MeTrfase_RsmB-F_NOP2_cat"/>
</dbReference>
<evidence type="ECO:0000256" key="1">
    <source>
        <dbReference type="ARBA" id="ARBA00022490"/>
    </source>
</evidence>
<evidence type="ECO:0000313" key="7">
    <source>
        <dbReference type="EMBL" id="GAG86114.1"/>
    </source>
</evidence>
<evidence type="ECO:0000256" key="4">
    <source>
        <dbReference type="ARBA" id="ARBA00022691"/>
    </source>
</evidence>
<evidence type="ECO:0000256" key="3">
    <source>
        <dbReference type="ARBA" id="ARBA00022679"/>
    </source>
</evidence>
<dbReference type="Pfam" id="PF01189">
    <property type="entry name" value="Methyltr_RsmB-F"/>
    <property type="match status" value="1"/>
</dbReference>
<organism evidence="7">
    <name type="scientific">marine sediment metagenome</name>
    <dbReference type="NCBI Taxonomy" id="412755"/>
    <lineage>
        <taxon>unclassified sequences</taxon>
        <taxon>metagenomes</taxon>
        <taxon>ecological metagenomes</taxon>
    </lineage>
</organism>
<feature type="non-terminal residue" evidence="7">
    <location>
        <position position="1"/>
    </location>
</feature>
<dbReference type="GO" id="GO:0030488">
    <property type="term" value="P:tRNA methylation"/>
    <property type="evidence" value="ECO:0007669"/>
    <property type="project" value="TreeGrafter"/>
</dbReference>
<comment type="caution">
    <text evidence="7">The sequence shown here is derived from an EMBL/GenBank/DDBJ whole genome shotgun (WGS) entry which is preliminary data.</text>
</comment>
<dbReference type="InterPro" id="IPR001678">
    <property type="entry name" value="MeTrfase_RsmB-F_NOP2_dom"/>
</dbReference>
<dbReference type="SUPFAM" id="SSF53335">
    <property type="entry name" value="S-adenosyl-L-methionine-dependent methyltransferases"/>
    <property type="match status" value="1"/>
</dbReference>
<evidence type="ECO:0000256" key="2">
    <source>
        <dbReference type="ARBA" id="ARBA00022603"/>
    </source>
</evidence>
<proteinExistence type="predicted"/>
<dbReference type="PANTHER" id="PTHR22807:SF74">
    <property type="entry name" value="TRNA (CYTOSINE(48)-C(5))-METHYLTRANSFERASE"/>
    <property type="match status" value="1"/>
</dbReference>
<keyword evidence="1" id="KW-0963">Cytoplasm</keyword>
<keyword evidence="5" id="KW-0694">RNA-binding</keyword>
<keyword evidence="2" id="KW-0489">Methyltransferase</keyword>
<dbReference type="AlphaFoldDB" id="X1AT69"/>
<dbReference type="PRINTS" id="PR02008">
    <property type="entry name" value="RCMTFAMILY"/>
</dbReference>
<dbReference type="Gene3D" id="3.40.50.150">
    <property type="entry name" value="Vaccinia Virus protein VP39"/>
    <property type="match status" value="1"/>
</dbReference>
<dbReference type="GO" id="GO:0016428">
    <property type="term" value="F:tRNA (cytidine-5-)-methyltransferase activity"/>
    <property type="evidence" value="ECO:0007669"/>
    <property type="project" value="TreeGrafter"/>
</dbReference>
<evidence type="ECO:0000259" key="6">
    <source>
        <dbReference type="PROSITE" id="PS51686"/>
    </source>
</evidence>
<evidence type="ECO:0000256" key="5">
    <source>
        <dbReference type="ARBA" id="ARBA00022884"/>
    </source>
</evidence>
<gene>
    <name evidence="7" type="ORF">S01H4_26589</name>
</gene>
<protein>
    <recommendedName>
        <fullName evidence="6">SAM-dependent MTase RsmB/NOP-type domain-containing protein</fullName>
    </recommendedName>
</protein>
<sequence>QKAKTLAKEHEYQQYMIERYLALWGEEDTLRFLEACEQPIRTSIRMNTLRMESEKTIERLQKKKVKLEKIPWLSHGFYADFEGHSTPGAFLEHMLGFYYVQGVPSMTTVEVLDPQPDETILDLAAAPGGKTTHIAQQMQNSGKVIAVEMDRRRISSLESNILRCGVTNSIVLRGDAKKVEKLNLEPDRILLDAPCSGE</sequence>
<feature type="domain" description="SAM-dependent MTase RsmB/NOP-type" evidence="6">
    <location>
        <begin position="32"/>
        <end position="198"/>
    </location>
</feature>
<dbReference type="Gene3D" id="3.30.70.1170">
    <property type="entry name" value="Sun protein, domain 3"/>
    <property type="match status" value="1"/>
</dbReference>
<dbReference type="InterPro" id="IPR031341">
    <property type="entry name" value="Methyltr_RsmF_N"/>
</dbReference>
<dbReference type="PANTHER" id="PTHR22807">
    <property type="entry name" value="NOP2 YEAST -RELATED NOL1/NOP2/FMU SUN DOMAIN-CONTAINING"/>
    <property type="match status" value="1"/>
</dbReference>
<accession>X1AT69</accession>
<dbReference type="PROSITE" id="PS51686">
    <property type="entry name" value="SAM_MT_RSMB_NOP"/>
    <property type="match status" value="1"/>
</dbReference>
<keyword evidence="3" id="KW-0808">Transferase</keyword>
<dbReference type="InterPro" id="IPR023267">
    <property type="entry name" value="RCMT"/>
</dbReference>
<name>X1AT69_9ZZZZ</name>
<dbReference type="InterPro" id="IPR029063">
    <property type="entry name" value="SAM-dependent_MTases_sf"/>
</dbReference>
<dbReference type="EMBL" id="BART01012849">
    <property type="protein sequence ID" value="GAG86114.1"/>
    <property type="molecule type" value="Genomic_DNA"/>
</dbReference>
<dbReference type="CDD" id="cd02440">
    <property type="entry name" value="AdoMet_MTases"/>
    <property type="match status" value="1"/>
</dbReference>
<dbReference type="Pfam" id="PF17125">
    <property type="entry name" value="Methyltr_RsmF_N"/>
    <property type="match status" value="1"/>
</dbReference>
<reference evidence="7" key="1">
    <citation type="journal article" date="2014" name="Front. Microbiol.">
        <title>High frequency of phylogenetically diverse reductive dehalogenase-homologous genes in deep subseafloor sedimentary metagenomes.</title>
        <authorList>
            <person name="Kawai M."/>
            <person name="Futagami T."/>
            <person name="Toyoda A."/>
            <person name="Takaki Y."/>
            <person name="Nishi S."/>
            <person name="Hori S."/>
            <person name="Arai W."/>
            <person name="Tsubouchi T."/>
            <person name="Morono Y."/>
            <person name="Uchiyama I."/>
            <person name="Ito T."/>
            <person name="Fujiyama A."/>
            <person name="Inagaki F."/>
            <person name="Takami H."/>
        </authorList>
    </citation>
    <scope>NUCLEOTIDE SEQUENCE</scope>
    <source>
        <strain evidence="7">Expedition CK06-06</strain>
    </source>
</reference>
<dbReference type="GO" id="GO:0003723">
    <property type="term" value="F:RNA binding"/>
    <property type="evidence" value="ECO:0007669"/>
    <property type="project" value="UniProtKB-KW"/>
</dbReference>
<keyword evidence="4" id="KW-0949">S-adenosyl-L-methionine</keyword>